<proteinExistence type="predicted"/>
<protein>
    <submittedName>
        <fullName evidence="2">Uncharacterized protein</fullName>
    </submittedName>
</protein>
<feature type="transmembrane region" description="Helical" evidence="1">
    <location>
        <begin position="27"/>
        <end position="43"/>
    </location>
</feature>
<accession>A0A9E4N618</accession>
<dbReference type="Proteomes" id="UP000886667">
    <property type="component" value="Unassembled WGS sequence"/>
</dbReference>
<dbReference type="EMBL" id="JAEPCM010000639">
    <property type="protein sequence ID" value="MCG7948186.1"/>
    <property type="molecule type" value="Genomic_DNA"/>
</dbReference>
<keyword evidence="1" id="KW-0812">Transmembrane</keyword>
<reference evidence="2" key="1">
    <citation type="journal article" date="2021" name="Proc. Natl. Acad. Sci. U.S.A.">
        <title>Global biogeography of chemosynthetic symbionts reveals both localized and globally distributed symbiont groups. .</title>
        <authorList>
            <person name="Osvatic J.T."/>
            <person name="Wilkins L.G.E."/>
            <person name="Leibrecht L."/>
            <person name="Leray M."/>
            <person name="Zauner S."/>
            <person name="Polzin J."/>
            <person name="Camacho Y."/>
            <person name="Gros O."/>
            <person name="van Gils J.A."/>
            <person name="Eisen J.A."/>
            <person name="Petersen J.M."/>
            <person name="Yuen B."/>
        </authorList>
    </citation>
    <scope>NUCLEOTIDE SEQUENCE</scope>
    <source>
        <strain evidence="2">MAGclacostrist064TRANS</strain>
    </source>
</reference>
<name>A0A9E4N618_9GAMM</name>
<organism evidence="2 3">
    <name type="scientific">Candidatus Thiodiazotropha taylori</name>
    <dbReference type="NCBI Taxonomy" id="2792791"/>
    <lineage>
        <taxon>Bacteria</taxon>
        <taxon>Pseudomonadati</taxon>
        <taxon>Pseudomonadota</taxon>
        <taxon>Gammaproteobacteria</taxon>
        <taxon>Chromatiales</taxon>
        <taxon>Sedimenticolaceae</taxon>
        <taxon>Candidatus Thiodiazotropha</taxon>
    </lineage>
</organism>
<keyword evidence="1" id="KW-1133">Transmembrane helix</keyword>
<comment type="caution">
    <text evidence="2">The sequence shown here is derived from an EMBL/GenBank/DDBJ whole genome shotgun (WGS) entry which is preliminary data.</text>
</comment>
<gene>
    <name evidence="2" type="ORF">JAZ07_17730</name>
</gene>
<keyword evidence="1" id="KW-0472">Membrane</keyword>
<evidence type="ECO:0000313" key="3">
    <source>
        <dbReference type="Proteomes" id="UP000886667"/>
    </source>
</evidence>
<sequence>MSSQQRVKSRKYRLEVSRRVLKGKRDYYWIILAWVFVVAYALYVNAITIVFPPLLITLFILITDSARPALIAELVLQNGAVSVYNKGAILWSTPQDEITSIEFEKKGVFQLGSSRAIIVRTVKNDSYYQSLDGVGLKDSEIKQMIGEILPH</sequence>
<evidence type="ECO:0000256" key="1">
    <source>
        <dbReference type="SAM" id="Phobius"/>
    </source>
</evidence>
<evidence type="ECO:0000313" key="2">
    <source>
        <dbReference type="EMBL" id="MCG7948186.1"/>
    </source>
</evidence>
<dbReference type="AlphaFoldDB" id="A0A9E4N618"/>